<evidence type="ECO:0000256" key="13">
    <source>
        <dbReference type="PROSITE-ProRule" id="PRU00108"/>
    </source>
</evidence>
<comment type="similarity">
    <text evidence="3">Belongs to the ubiquitin-activating E1 family.</text>
</comment>
<evidence type="ECO:0000256" key="6">
    <source>
        <dbReference type="ARBA" id="ARBA00022741"/>
    </source>
</evidence>
<dbReference type="PROSITE" id="PS50071">
    <property type="entry name" value="HOMEOBOX_2"/>
    <property type="match status" value="1"/>
</dbReference>
<accession>A0ABR2R460</accession>
<dbReference type="Pfam" id="PF00899">
    <property type="entry name" value="ThiF"/>
    <property type="match status" value="1"/>
</dbReference>
<dbReference type="SUPFAM" id="SSF69572">
    <property type="entry name" value="Activating enzymes of the ubiquitin-like proteins"/>
    <property type="match status" value="1"/>
</dbReference>
<dbReference type="Pfam" id="PF10585">
    <property type="entry name" value="UBA_E1_SCCH"/>
    <property type="match status" value="1"/>
</dbReference>
<keyword evidence="12 13" id="KW-0539">Nucleus</keyword>
<feature type="compositionally biased region" description="Polar residues" evidence="14">
    <location>
        <begin position="231"/>
        <end position="242"/>
    </location>
</feature>
<dbReference type="PANTHER" id="PTHR10953:SF5">
    <property type="entry name" value="SUMO-ACTIVATING ENZYME SUBUNIT 2"/>
    <property type="match status" value="1"/>
</dbReference>
<dbReference type="InterPro" id="IPR035985">
    <property type="entry name" value="Ubiquitin-activating_enz"/>
</dbReference>
<evidence type="ECO:0000256" key="7">
    <source>
        <dbReference type="ARBA" id="ARBA00022786"/>
    </source>
</evidence>
<keyword evidence="6" id="KW-0547">Nucleotide-binding</keyword>
<organism evidence="16 17">
    <name type="scientific">Hibiscus sabdariffa</name>
    <name type="common">roselle</name>
    <dbReference type="NCBI Taxonomy" id="183260"/>
    <lineage>
        <taxon>Eukaryota</taxon>
        <taxon>Viridiplantae</taxon>
        <taxon>Streptophyta</taxon>
        <taxon>Embryophyta</taxon>
        <taxon>Tracheophyta</taxon>
        <taxon>Spermatophyta</taxon>
        <taxon>Magnoliopsida</taxon>
        <taxon>eudicotyledons</taxon>
        <taxon>Gunneridae</taxon>
        <taxon>Pentapetalae</taxon>
        <taxon>rosids</taxon>
        <taxon>malvids</taxon>
        <taxon>Malvales</taxon>
        <taxon>Malvaceae</taxon>
        <taxon>Malvoideae</taxon>
        <taxon>Hibiscus</taxon>
    </lineage>
</organism>
<feature type="domain" description="Homeobox" evidence="15">
    <location>
        <begin position="364"/>
        <end position="427"/>
    </location>
</feature>
<evidence type="ECO:0000256" key="10">
    <source>
        <dbReference type="ARBA" id="ARBA00023125"/>
    </source>
</evidence>
<evidence type="ECO:0000256" key="12">
    <source>
        <dbReference type="ARBA" id="ARBA00023242"/>
    </source>
</evidence>
<feature type="compositionally biased region" description="Basic and acidic residues" evidence="14">
    <location>
        <begin position="243"/>
        <end position="252"/>
    </location>
</feature>
<dbReference type="SUPFAM" id="SSF46689">
    <property type="entry name" value="Homeodomain-like"/>
    <property type="match status" value="1"/>
</dbReference>
<sequence>MIYMRESMPGSYAESPVLPSKMMMYMNSGSYSGAFAGNPQQQNNCIEIQAVEASTSQQHEILSSIGGSRVAERDFGAWRDGRNEMLVMHPMGGTANILHNGQNLQGQGLLLSLGTQMPSIPYRNSNSDFASFLRPNPPLTGDGGNRNSSQWPHGFAGANQDSTKGDLYAYGMSSMSRTIPNSEYLKAAQELLDEVVNVPKALKQSDKEKNRSSRDNRTKSYKEDDGESKNAHPNQQEPSNKNELSHAERQEQQSKLSKLLSMSDEVDRRYRQYYHQMQIIVSSFDVVAGCGAAKPYTAVALQTISRHFRCLKDAIDGQIQATRKSLGEKDTSENGKGEGITRLRYVETHLRQQKALQQFGMMQQHAWRPQRGLPGNSVSILRAWLFEHFLNPYPKDSEKIMLARQTGLTRSQVSNWFINARVRLWKPMVEEMYKEEFADLEMDSISSSENAVEARKDDTRISEDRGEDLKQSGSSSATERCSTGQLVDSKSDHVPDVDIAGATTGTGFQHATHGEVETEYVLLRLRADHRPNADDSNLFPDSIAHSNGNSGRFMEAVTASYHMSESERFRTGSSVSLTLGLQHCEDGSIPISGSGHQNFVTMRGEDIYHPATSSVGAETTDVEYINPELEEAEQDSRRLRTFMLPCLPSLTLEMASEEQLSAIKRAKVLMVGAGGIGCELLKTLALSGFQDIHVIDMDTIEVSNLNRQFLFRQSHVGLSKAKVARDAVLRFRPKISITPYHANVKESRFNVDFFKEFNVVLNGLDNLDARRHVNRLCLAADVPLVESGTTGFLGQVTVHLKGKTECYECQPKPAPKTYPVCTITSTPSKFVHCIVWAKDLLFAKLFGDKNQENDLNVRSSDTASSSEHSEDVFEYRKDEDIEQYGRRIYDHIFGHNIEVALSNEETWKNRNKPRPIYSKDVLPKKITKENGDTEKDCATGDVSAMASLSLKNPQDIWSLAENSRVFIEALRLFFSKRGKEIGNLTFDKDDQLAVEFVTAAANIRASSFGIPLHSLFEAKGIAGNIVHAVATTNAIIAGLIVIEAIKVLKKDNNNFRMTYCLEHPSRKLLLMPVEPYEPNKSCHVCSETPLSLEVNTHHSKLRDFIEKIVKGKLGMNFPVIMQGASILYEVGEDLEEDMVAIYDANLEKALSELPSPVTSGTVLTVEDLQQEFTCSINIKHREEFDEEKEPDGMVLSGWVEAPVDKDNNKPVGNGESTSNALPSEEILEGEKDVEIQEQSTGAETITGKKRTLSEVDGSRNQKTTENLDDDDEDELVISNDWESLTKKKRV</sequence>
<feature type="region of interest" description="Disordered" evidence="14">
    <location>
        <begin position="202"/>
        <end position="259"/>
    </location>
</feature>
<dbReference type="SMART" id="SM00574">
    <property type="entry name" value="POX"/>
    <property type="match status" value="1"/>
</dbReference>
<dbReference type="Gene3D" id="1.10.10.60">
    <property type="entry name" value="Homeodomain-like"/>
    <property type="match status" value="1"/>
</dbReference>
<evidence type="ECO:0000256" key="3">
    <source>
        <dbReference type="ARBA" id="ARBA00005673"/>
    </source>
</evidence>
<dbReference type="Pfam" id="PF07526">
    <property type="entry name" value="POX"/>
    <property type="match status" value="1"/>
</dbReference>
<evidence type="ECO:0000256" key="14">
    <source>
        <dbReference type="SAM" id="MobiDB-lite"/>
    </source>
</evidence>
<dbReference type="InterPro" id="IPR028077">
    <property type="entry name" value="UAE_UbL_dom"/>
</dbReference>
<gene>
    <name evidence="16" type="ORF">V6N11_074503</name>
</gene>
<keyword evidence="10 13" id="KW-0238">DNA-binding</keyword>
<dbReference type="InterPro" id="IPR023318">
    <property type="entry name" value="Ub_act_enz_dom_a_sf"/>
</dbReference>
<evidence type="ECO:0000256" key="8">
    <source>
        <dbReference type="ARBA" id="ARBA00022833"/>
    </source>
</evidence>
<feature type="compositionally biased region" description="Polar residues" evidence="14">
    <location>
        <begin position="471"/>
        <end position="488"/>
    </location>
</feature>
<evidence type="ECO:0000259" key="15">
    <source>
        <dbReference type="PROSITE" id="PS50071"/>
    </source>
</evidence>
<feature type="compositionally biased region" description="Basic and acidic residues" evidence="14">
    <location>
        <begin position="452"/>
        <end position="470"/>
    </location>
</feature>
<comment type="subcellular location">
    <subcellularLocation>
        <location evidence="1 13">Nucleus</location>
    </subcellularLocation>
</comment>
<keyword evidence="17" id="KW-1185">Reference proteome</keyword>
<feature type="compositionally biased region" description="Basic and acidic residues" evidence="14">
    <location>
        <begin position="203"/>
        <end position="230"/>
    </location>
</feature>
<comment type="caution">
    <text evidence="16">The sequence shown here is derived from an EMBL/GenBank/DDBJ whole genome shotgun (WGS) entry which is preliminary data.</text>
</comment>
<evidence type="ECO:0000256" key="11">
    <source>
        <dbReference type="ARBA" id="ARBA00023155"/>
    </source>
</evidence>
<name>A0ABR2R460_9ROSI</name>
<keyword evidence="11 13" id="KW-0371">Homeobox</keyword>
<evidence type="ECO:0000256" key="2">
    <source>
        <dbReference type="ARBA" id="ARBA00004718"/>
    </source>
</evidence>
<comment type="similarity">
    <text evidence="4">Belongs to the TALE/BELL homeobox family.</text>
</comment>
<evidence type="ECO:0000256" key="1">
    <source>
        <dbReference type="ARBA" id="ARBA00004123"/>
    </source>
</evidence>
<feature type="DNA-binding region" description="Homeobox" evidence="13">
    <location>
        <begin position="366"/>
        <end position="428"/>
    </location>
</feature>
<dbReference type="Gene3D" id="1.10.10.520">
    <property type="entry name" value="Ubiquitin activating enzymes (Uba3). Chain: B, domain 2"/>
    <property type="match status" value="1"/>
</dbReference>
<dbReference type="Pfam" id="PF14732">
    <property type="entry name" value="UAE_UbL"/>
    <property type="match status" value="1"/>
</dbReference>
<dbReference type="InterPro" id="IPR001356">
    <property type="entry name" value="HD"/>
</dbReference>
<dbReference type="Gene3D" id="3.10.290.20">
    <property type="entry name" value="Ubiquitin-like 2 activating enzyme e1b. Chain: B, domain 3"/>
    <property type="match status" value="1"/>
</dbReference>
<dbReference type="InterPro" id="IPR009057">
    <property type="entry name" value="Homeodomain-like_sf"/>
</dbReference>
<dbReference type="InterPro" id="IPR008422">
    <property type="entry name" value="KN_HD"/>
</dbReference>
<dbReference type="Proteomes" id="UP001396334">
    <property type="component" value="Unassembled WGS sequence"/>
</dbReference>
<dbReference type="InterPro" id="IPR042449">
    <property type="entry name" value="Ub-E1_IAD_1"/>
</dbReference>
<dbReference type="CDD" id="cd00086">
    <property type="entry name" value="homeodomain"/>
    <property type="match status" value="1"/>
</dbReference>
<dbReference type="InterPro" id="IPR045886">
    <property type="entry name" value="ThiF/MoeB/HesA"/>
</dbReference>
<feature type="region of interest" description="Disordered" evidence="14">
    <location>
        <begin position="446"/>
        <end position="511"/>
    </location>
</feature>
<dbReference type="CDD" id="cd01489">
    <property type="entry name" value="Uba2_SUMO"/>
    <property type="match status" value="1"/>
</dbReference>
<proteinExistence type="inferred from homology"/>
<dbReference type="SMART" id="SM00389">
    <property type="entry name" value="HOX"/>
    <property type="match status" value="1"/>
</dbReference>
<dbReference type="PANTHER" id="PTHR10953">
    <property type="entry name" value="UBIQUITIN-ACTIVATING ENZYME E1"/>
    <property type="match status" value="1"/>
</dbReference>
<keyword evidence="9" id="KW-0067">ATP-binding</keyword>
<keyword evidence="5" id="KW-0479">Metal-binding</keyword>
<evidence type="ECO:0000256" key="9">
    <source>
        <dbReference type="ARBA" id="ARBA00022840"/>
    </source>
</evidence>
<evidence type="ECO:0000313" key="17">
    <source>
        <dbReference type="Proteomes" id="UP001396334"/>
    </source>
</evidence>
<dbReference type="EMBL" id="JBBPBN010000026">
    <property type="protein sequence ID" value="KAK9007583.1"/>
    <property type="molecule type" value="Genomic_DNA"/>
</dbReference>
<keyword evidence="8" id="KW-0862">Zinc</keyword>
<dbReference type="Pfam" id="PF05920">
    <property type="entry name" value="Homeobox_KN"/>
    <property type="match status" value="1"/>
</dbReference>
<keyword evidence="7" id="KW-0833">Ubl conjugation pathway</keyword>
<comment type="pathway">
    <text evidence="2">Protein modification; protein sumoylation.</text>
</comment>
<dbReference type="InterPro" id="IPR019572">
    <property type="entry name" value="UBA_E1_SCCH"/>
</dbReference>
<evidence type="ECO:0000256" key="5">
    <source>
        <dbReference type="ARBA" id="ARBA00022723"/>
    </source>
</evidence>
<reference evidence="16 17" key="1">
    <citation type="journal article" date="2024" name="G3 (Bethesda)">
        <title>Genome assembly of Hibiscus sabdariffa L. provides insights into metabolisms of medicinal natural products.</title>
        <authorList>
            <person name="Kim T."/>
        </authorList>
    </citation>
    <scope>NUCLEOTIDE SEQUENCE [LARGE SCALE GENOMIC DNA]</scope>
    <source>
        <strain evidence="16">TK-2024</strain>
        <tissue evidence="16">Old leaves</tissue>
    </source>
</reference>
<dbReference type="InterPro" id="IPR006563">
    <property type="entry name" value="POX_dom"/>
</dbReference>
<evidence type="ECO:0000313" key="16">
    <source>
        <dbReference type="EMBL" id="KAK9007583.1"/>
    </source>
</evidence>
<dbReference type="Gene3D" id="3.50.50.80">
    <property type="entry name" value="Ubiquitin-activating enzyme E1, inactive adenylation domain, subdomain 1"/>
    <property type="match status" value="1"/>
</dbReference>
<dbReference type="InterPro" id="IPR000594">
    <property type="entry name" value="ThiF_NAD_FAD-bd"/>
</dbReference>
<evidence type="ECO:0000256" key="4">
    <source>
        <dbReference type="ARBA" id="ARBA00006454"/>
    </source>
</evidence>
<protein>
    <recommendedName>
        <fullName evidence="15">Homeobox domain-containing protein</fullName>
    </recommendedName>
</protein>
<feature type="region of interest" description="Disordered" evidence="14">
    <location>
        <begin position="131"/>
        <end position="161"/>
    </location>
</feature>
<feature type="region of interest" description="Disordered" evidence="14">
    <location>
        <begin position="1202"/>
        <end position="1271"/>
    </location>
</feature>